<evidence type="ECO:0000313" key="2">
    <source>
        <dbReference type="EMBL" id="GJS81942.1"/>
    </source>
</evidence>
<sequence>MIALSTLDPDKSDTNFSERGKVTSGLSSLRLAEGSSNGGDEVGTDMGKGGGIPNNGAFDWWGRVTRFAGYYFGGGVVANSSVSNGSVSSVDGARSVAGKATTTESAEAGCSSSSSSPSASMSTHVPNSSVGLSSSSSVISPSTDRSTGSSRGPHRHLLGSPQDRLRWCLLGSLRARHANLERVRPGKSGLHIWVLLALPGRSRYRDHCSR</sequence>
<feature type="region of interest" description="Disordered" evidence="1">
    <location>
        <begin position="1"/>
        <end position="48"/>
    </location>
</feature>
<reference evidence="2" key="2">
    <citation type="submission" date="2022-01" db="EMBL/GenBank/DDBJ databases">
        <authorList>
            <person name="Yamashiro T."/>
            <person name="Shiraishi A."/>
            <person name="Satake H."/>
            <person name="Nakayama K."/>
        </authorList>
    </citation>
    <scope>NUCLEOTIDE SEQUENCE</scope>
</reference>
<proteinExistence type="predicted"/>
<comment type="caution">
    <text evidence="2">The sequence shown here is derived from an EMBL/GenBank/DDBJ whole genome shotgun (WGS) entry which is preliminary data.</text>
</comment>
<feature type="region of interest" description="Disordered" evidence="1">
    <location>
        <begin position="99"/>
        <end position="158"/>
    </location>
</feature>
<dbReference type="Proteomes" id="UP001151760">
    <property type="component" value="Unassembled WGS sequence"/>
</dbReference>
<reference evidence="2" key="1">
    <citation type="journal article" date="2022" name="Int. J. Mol. Sci.">
        <title>Draft Genome of Tanacetum Coccineum: Genomic Comparison of Closely Related Tanacetum-Family Plants.</title>
        <authorList>
            <person name="Yamashiro T."/>
            <person name="Shiraishi A."/>
            <person name="Nakayama K."/>
            <person name="Satake H."/>
        </authorList>
    </citation>
    <scope>NUCLEOTIDE SEQUENCE</scope>
</reference>
<gene>
    <name evidence="2" type="ORF">Tco_0748483</name>
</gene>
<feature type="compositionally biased region" description="Basic and acidic residues" evidence="1">
    <location>
        <begin position="8"/>
        <end position="21"/>
    </location>
</feature>
<keyword evidence="3" id="KW-1185">Reference proteome</keyword>
<accession>A0ABQ4YYR6</accession>
<dbReference type="EMBL" id="BQNB010010786">
    <property type="protein sequence ID" value="GJS81942.1"/>
    <property type="molecule type" value="Genomic_DNA"/>
</dbReference>
<feature type="compositionally biased region" description="Low complexity" evidence="1">
    <location>
        <begin position="100"/>
        <end position="146"/>
    </location>
</feature>
<name>A0ABQ4YYR6_9ASTR</name>
<evidence type="ECO:0000256" key="1">
    <source>
        <dbReference type="SAM" id="MobiDB-lite"/>
    </source>
</evidence>
<evidence type="ECO:0000313" key="3">
    <source>
        <dbReference type="Proteomes" id="UP001151760"/>
    </source>
</evidence>
<feature type="compositionally biased region" description="Gly residues" evidence="1">
    <location>
        <begin position="36"/>
        <end position="48"/>
    </location>
</feature>
<organism evidence="2 3">
    <name type="scientific">Tanacetum coccineum</name>
    <dbReference type="NCBI Taxonomy" id="301880"/>
    <lineage>
        <taxon>Eukaryota</taxon>
        <taxon>Viridiplantae</taxon>
        <taxon>Streptophyta</taxon>
        <taxon>Embryophyta</taxon>
        <taxon>Tracheophyta</taxon>
        <taxon>Spermatophyta</taxon>
        <taxon>Magnoliopsida</taxon>
        <taxon>eudicotyledons</taxon>
        <taxon>Gunneridae</taxon>
        <taxon>Pentapetalae</taxon>
        <taxon>asterids</taxon>
        <taxon>campanulids</taxon>
        <taxon>Asterales</taxon>
        <taxon>Asteraceae</taxon>
        <taxon>Asteroideae</taxon>
        <taxon>Anthemideae</taxon>
        <taxon>Anthemidinae</taxon>
        <taxon>Tanacetum</taxon>
    </lineage>
</organism>
<protein>
    <submittedName>
        <fullName evidence="2">Uncharacterized protein</fullName>
    </submittedName>
</protein>